<evidence type="ECO:0000256" key="2">
    <source>
        <dbReference type="ARBA" id="ARBA00022490"/>
    </source>
</evidence>
<dbReference type="InterPro" id="IPR020591">
    <property type="entry name" value="Chromosome_initiator_DnaA-like"/>
</dbReference>
<feature type="region of interest" description="Domain IV, binds dsDNA" evidence="8">
    <location>
        <begin position="345"/>
        <end position="464"/>
    </location>
</feature>
<keyword evidence="4 8" id="KW-0547">Nucleotide-binding</keyword>
<evidence type="ECO:0000259" key="12">
    <source>
        <dbReference type="SMART" id="SM00382"/>
    </source>
</evidence>
<dbReference type="OrthoDB" id="9807019at2"/>
<dbReference type="AlphaFoldDB" id="A0A170ZJ66"/>
<keyword evidence="2 8" id="KW-0963">Cytoplasm</keyword>
<dbReference type="HAMAP" id="MF_00377">
    <property type="entry name" value="DnaA_bact"/>
    <property type="match status" value="1"/>
</dbReference>
<dbReference type="InterPro" id="IPR038454">
    <property type="entry name" value="DnaA_N_sf"/>
</dbReference>
<evidence type="ECO:0000256" key="7">
    <source>
        <dbReference type="ARBA" id="ARBA00023125"/>
    </source>
</evidence>
<dbReference type="InterPro" id="IPR018312">
    <property type="entry name" value="Chromosome_initiator_DnaA_CS"/>
</dbReference>
<reference evidence="15" key="1">
    <citation type="submission" date="2016-04" db="EMBL/GenBank/DDBJ databases">
        <title>Draft genome sequence of Paludibacter jiangxiensis strain NM7.</title>
        <authorList>
            <person name="Qiu Y."/>
            <person name="Matsuura N."/>
            <person name="Ohashi A."/>
            <person name="Tourlousse M.D."/>
            <person name="Sekiguchi Y."/>
        </authorList>
    </citation>
    <scope>NUCLEOTIDE SEQUENCE [LARGE SCALE GENOMIC DNA]</scope>
    <source>
        <strain evidence="15">NM7</strain>
    </source>
</reference>
<dbReference type="InterPro" id="IPR013317">
    <property type="entry name" value="DnaA_dom"/>
</dbReference>
<comment type="caution">
    <text evidence="14">The sequence shown here is derived from an EMBL/GenBank/DDBJ whole genome shotgun (WGS) entry which is preliminary data.</text>
</comment>
<evidence type="ECO:0000313" key="14">
    <source>
        <dbReference type="EMBL" id="GAT62721.1"/>
    </source>
</evidence>
<feature type="region of interest" description="Domain I, interacts with DnaA modulators" evidence="8">
    <location>
        <begin position="1"/>
        <end position="87"/>
    </location>
</feature>
<dbReference type="PROSITE" id="PS01008">
    <property type="entry name" value="DNAA"/>
    <property type="match status" value="1"/>
</dbReference>
<dbReference type="Pfam" id="PF00308">
    <property type="entry name" value="Bac_DnaA"/>
    <property type="match status" value="1"/>
</dbReference>
<dbReference type="InterPro" id="IPR027417">
    <property type="entry name" value="P-loop_NTPase"/>
</dbReference>
<organism evidence="14 15">
    <name type="scientific">Paludibacter jiangxiensis</name>
    <dbReference type="NCBI Taxonomy" id="681398"/>
    <lineage>
        <taxon>Bacteria</taxon>
        <taxon>Pseudomonadati</taxon>
        <taxon>Bacteroidota</taxon>
        <taxon>Bacteroidia</taxon>
        <taxon>Bacteroidales</taxon>
        <taxon>Paludibacteraceae</taxon>
        <taxon>Paludibacter</taxon>
    </lineage>
</organism>
<dbReference type="RefSeq" id="WP_068703287.1">
    <property type="nucleotide sequence ID" value="NZ_BDCR01000003.1"/>
</dbReference>
<dbReference type="Gene3D" id="3.30.300.180">
    <property type="match status" value="1"/>
</dbReference>
<dbReference type="GO" id="GO:0006270">
    <property type="term" value="P:DNA replication initiation"/>
    <property type="evidence" value="ECO:0007669"/>
    <property type="project" value="UniProtKB-UniRule"/>
</dbReference>
<dbReference type="GO" id="GO:0008289">
    <property type="term" value="F:lipid binding"/>
    <property type="evidence" value="ECO:0007669"/>
    <property type="project" value="UniProtKB-KW"/>
</dbReference>
<dbReference type="EMBL" id="BDCR01000003">
    <property type="protein sequence ID" value="GAT62721.1"/>
    <property type="molecule type" value="Genomic_DNA"/>
</dbReference>
<comment type="function">
    <text evidence="8 10">Plays an essential role in the initiation and regulation of chromosomal replication. ATP-DnaA binds to the origin of replication (oriC) to initiate formation of the DNA replication initiation complex once per cell cycle. Binds the DnaA box (a 9 base pair repeat at the origin) and separates the double-stranded (ds)DNA. Forms a right-handed helical filament on oriC DNA; dsDNA binds to the exterior of the filament while single-stranded (ss)DNA is stabiized in the filament's interior. The ATP-DnaA-oriC complex binds and stabilizes one strand of the AT-rich DNA unwinding element (DUE), permitting loading of DNA polymerase. After initiation quickly degrades to an ADP-DnaA complex that is not apt for DNA replication. Binds acidic phospholipids.</text>
</comment>
<feature type="binding site" evidence="8">
    <location>
        <position position="172"/>
    </location>
    <ligand>
        <name>ATP</name>
        <dbReference type="ChEBI" id="CHEBI:30616"/>
    </ligand>
</feature>
<dbReference type="STRING" id="681398.PJIAN_324"/>
<feature type="binding site" evidence="8">
    <location>
        <position position="176"/>
    </location>
    <ligand>
        <name>ATP</name>
        <dbReference type="ChEBI" id="CHEBI:30616"/>
    </ligand>
</feature>
<dbReference type="GO" id="GO:0005737">
    <property type="term" value="C:cytoplasm"/>
    <property type="evidence" value="ECO:0007669"/>
    <property type="project" value="UniProtKB-SubCell"/>
</dbReference>
<evidence type="ECO:0000256" key="11">
    <source>
        <dbReference type="RuleBase" id="RU004227"/>
    </source>
</evidence>
<comment type="subunit">
    <text evidence="8">Oligomerizes as a right-handed, spiral filament on DNA at oriC.</text>
</comment>
<dbReference type="InterPro" id="IPR001957">
    <property type="entry name" value="Chromosome_initiator_DnaA"/>
</dbReference>
<dbReference type="PANTHER" id="PTHR30050">
    <property type="entry name" value="CHROMOSOMAL REPLICATION INITIATOR PROTEIN DNAA"/>
    <property type="match status" value="1"/>
</dbReference>
<keyword evidence="3 8" id="KW-0235">DNA replication</keyword>
<dbReference type="NCBIfam" id="TIGR00362">
    <property type="entry name" value="DnaA"/>
    <property type="match status" value="1"/>
</dbReference>
<dbReference type="CDD" id="cd00009">
    <property type="entry name" value="AAA"/>
    <property type="match status" value="1"/>
</dbReference>
<evidence type="ECO:0000256" key="9">
    <source>
        <dbReference type="NCBIfam" id="TIGR00362"/>
    </source>
</evidence>
<dbReference type="Pfam" id="PF08299">
    <property type="entry name" value="Bac_DnaA_C"/>
    <property type="match status" value="1"/>
</dbReference>
<dbReference type="Gene3D" id="1.10.8.60">
    <property type="match status" value="1"/>
</dbReference>
<evidence type="ECO:0000313" key="15">
    <source>
        <dbReference type="Proteomes" id="UP000076586"/>
    </source>
</evidence>
<comment type="caution">
    <text evidence="8">Lacks conserved residue(s) required for the propagation of feature annotation.</text>
</comment>
<reference evidence="15" key="2">
    <citation type="journal article" date="2017" name="Genome Announc.">
        <title>Draft genome sequence of Paludibacter jiangxiensis NM7(T), a propionate-producing fermentative bacterium.</title>
        <authorList>
            <person name="Qiu Y.-L."/>
            <person name="Tourlousse D.M."/>
            <person name="Matsuura N."/>
            <person name="Ohashi A."/>
            <person name="Sekiguchi Y."/>
        </authorList>
    </citation>
    <scope>NUCLEOTIDE SEQUENCE [LARGE SCALE GENOMIC DNA]</scope>
    <source>
        <strain evidence="15">NM7</strain>
    </source>
</reference>
<sequence length="464" mass="53012">MKVNSANDLWHRCLRVIRDNVSETTFSTWFLPIVPLNYENNVFTVQVPSQFFYEYIEETFVDLLRMTIHREIGEGTRLMYRVLVDRTSGTSTTIPSDDKLKPNQLYNAPKQENPFARKEVIPNIDPQLNPIYNFNTFVEGTSNKLARTAGISIGNNPGTTIFNPLFVYGQSGVGKTHLVHAIGIQAKQTHPDKRVLYVSANLFQIQYTDAVRNNTVNDFLNFYQSIDVLILDDIHEFAGKNGTQNTFFHIFNHLHQNGKQLILTSDRSPMVLQGLEQRLITRFKWGLSAEISKPDFELRKGILKHKIFKDGLDIDDEVVNYIAENVTDNIRDLEGVIISLLAYSTLTDKPIDLELAHKAVSNVVNVTPKVVTIEQIRNVVCEHFGLKIEEMLSKRRNRELAQARQIAMYLAKCHTKHSLSSIGEMIGKRDHATVLHACKVVNDLMEIDKQYRACIQEIQNKIKA</sequence>
<dbReference type="SMART" id="SM00382">
    <property type="entry name" value="AAA"/>
    <property type="match status" value="1"/>
</dbReference>
<dbReference type="GO" id="GO:0003688">
    <property type="term" value="F:DNA replication origin binding"/>
    <property type="evidence" value="ECO:0007669"/>
    <property type="project" value="UniProtKB-UniRule"/>
</dbReference>
<dbReference type="SUPFAM" id="SSF52540">
    <property type="entry name" value="P-loop containing nucleoside triphosphate hydrolases"/>
    <property type="match status" value="1"/>
</dbReference>
<evidence type="ECO:0000256" key="1">
    <source>
        <dbReference type="ARBA" id="ARBA00006583"/>
    </source>
</evidence>
<dbReference type="InterPro" id="IPR010921">
    <property type="entry name" value="Trp_repressor/repl_initiator"/>
</dbReference>
<dbReference type="PANTHER" id="PTHR30050:SF2">
    <property type="entry name" value="CHROMOSOMAL REPLICATION INITIATOR PROTEIN DNAA"/>
    <property type="match status" value="1"/>
</dbReference>
<dbReference type="InterPro" id="IPR013159">
    <property type="entry name" value="DnaA_C"/>
</dbReference>
<proteinExistence type="inferred from homology"/>
<evidence type="ECO:0000256" key="4">
    <source>
        <dbReference type="ARBA" id="ARBA00022741"/>
    </source>
</evidence>
<evidence type="ECO:0000259" key="13">
    <source>
        <dbReference type="SMART" id="SM00760"/>
    </source>
</evidence>
<comment type="similarity">
    <text evidence="1 8 11">Belongs to the DnaA family.</text>
</comment>
<keyword evidence="15" id="KW-1185">Reference proteome</keyword>
<dbReference type="InterPro" id="IPR003593">
    <property type="entry name" value="AAA+_ATPase"/>
</dbReference>
<feature type="binding site" evidence="8">
    <location>
        <position position="175"/>
    </location>
    <ligand>
        <name>ATP</name>
        <dbReference type="ChEBI" id="CHEBI:30616"/>
    </ligand>
</feature>
<keyword evidence="5 8" id="KW-0067">ATP-binding</keyword>
<evidence type="ECO:0000256" key="5">
    <source>
        <dbReference type="ARBA" id="ARBA00022840"/>
    </source>
</evidence>
<dbReference type="PRINTS" id="PR00051">
    <property type="entry name" value="DNAA"/>
</dbReference>
<feature type="domain" description="Chromosomal replication initiator DnaA C-terminal" evidence="13">
    <location>
        <begin position="372"/>
        <end position="441"/>
    </location>
</feature>
<comment type="domain">
    <text evidence="8">Domain I is involved in oligomerization and binding regulators, domain II is flexibile and of varying length in different bacteria, domain III forms the AAA+ region, while domain IV binds dsDNA.</text>
</comment>
<dbReference type="GO" id="GO:0005524">
    <property type="term" value="F:ATP binding"/>
    <property type="evidence" value="ECO:0007669"/>
    <property type="project" value="UniProtKB-UniRule"/>
</dbReference>
<protein>
    <recommendedName>
        <fullName evidence="8 9">Chromosomal replication initiator protein DnaA</fullName>
    </recommendedName>
</protein>
<dbReference type="Proteomes" id="UP000076586">
    <property type="component" value="Unassembled WGS sequence"/>
</dbReference>
<dbReference type="FunFam" id="3.40.50.300:FF:000668">
    <property type="entry name" value="Chromosomal replication initiator protein DnaA"/>
    <property type="match status" value="1"/>
</dbReference>
<dbReference type="SMART" id="SM00760">
    <property type="entry name" value="Bac_DnaA_C"/>
    <property type="match status" value="1"/>
</dbReference>
<dbReference type="SUPFAM" id="SSF48295">
    <property type="entry name" value="TrpR-like"/>
    <property type="match status" value="1"/>
</dbReference>
<keyword evidence="7 8" id="KW-0238">DNA-binding</keyword>
<gene>
    <name evidence="8" type="primary">dnaA</name>
    <name evidence="14" type="ORF">PJIAN_324</name>
</gene>
<dbReference type="GO" id="GO:0005886">
    <property type="term" value="C:plasma membrane"/>
    <property type="evidence" value="ECO:0007669"/>
    <property type="project" value="TreeGrafter"/>
</dbReference>
<feature type="binding site" evidence="8">
    <location>
        <position position="174"/>
    </location>
    <ligand>
        <name>ATP</name>
        <dbReference type="ChEBI" id="CHEBI:30616"/>
    </ligand>
</feature>
<evidence type="ECO:0000256" key="3">
    <source>
        <dbReference type="ARBA" id="ARBA00022705"/>
    </source>
</evidence>
<feature type="region of interest" description="Domain II" evidence="8">
    <location>
        <begin position="87"/>
        <end position="126"/>
    </location>
</feature>
<dbReference type="InterPro" id="IPR024633">
    <property type="entry name" value="DnaA_N_dom"/>
</dbReference>
<feature type="domain" description="AAA+ ATPase" evidence="12">
    <location>
        <begin position="161"/>
        <end position="292"/>
    </location>
</feature>
<dbReference type="CDD" id="cd06571">
    <property type="entry name" value="Bac_DnaA_C"/>
    <property type="match status" value="1"/>
</dbReference>
<dbReference type="Pfam" id="PF11638">
    <property type="entry name" value="DnaA_N"/>
    <property type="match status" value="1"/>
</dbReference>
<evidence type="ECO:0000256" key="10">
    <source>
        <dbReference type="RuleBase" id="RU000577"/>
    </source>
</evidence>
<dbReference type="GO" id="GO:0006275">
    <property type="term" value="P:regulation of DNA replication"/>
    <property type="evidence" value="ECO:0007669"/>
    <property type="project" value="UniProtKB-UniRule"/>
</dbReference>
<dbReference type="Gene3D" id="3.40.50.300">
    <property type="entry name" value="P-loop containing nucleotide triphosphate hydrolases"/>
    <property type="match status" value="1"/>
</dbReference>
<dbReference type="Gene3D" id="1.10.1750.10">
    <property type="match status" value="1"/>
</dbReference>
<evidence type="ECO:0000256" key="8">
    <source>
        <dbReference type="HAMAP-Rule" id="MF_00377"/>
    </source>
</evidence>
<evidence type="ECO:0000256" key="6">
    <source>
        <dbReference type="ARBA" id="ARBA00023121"/>
    </source>
</evidence>
<name>A0A170ZJ66_9BACT</name>
<accession>A0A170ZJ66</accession>
<comment type="subcellular location">
    <subcellularLocation>
        <location evidence="8">Cytoplasm</location>
    </subcellularLocation>
</comment>
<keyword evidence="6 8" id="KW-0446">Lipid-binding</keyword>